<dbReference type="Proteomes" id="UP000431533">
    <property type="component" value="Unassembled WGS sequence"/>
</dbReference>
<dbReference type="SMART" id="SM00248">
    <property type="entry name" value="ANK"/>
    <property type="match status" value="5"/>
</dbReference>
<dbReference type="OrthoDB" id="194358at2759"/>
<evidence type="ECO:0000256" key="1">
    <source>
        <dbReference type="ARBA" id="ARBA00022737"/>
    </source>
</evidence>
<evidence type="ECO:0000313" key="4">
    <source>
        <dbReference type="Proteomes" id="UP000431533"/>
    </source>
</evidence>
<dbReference type="GeneID" id="41986940"/>
<dbReference type="Gene3D" id="1.25.40.20">
    <property type="entry name" value="Ankyrin repeat-containing domain"/>
    <property type="match status" value="2"/>
</dbReference>
<dbReference type="AlphaFoldDB" id="A0A8H8QXL5"/>
<evidence type="ECO:0000313" key="3">
    <source>
        <dbReference type="EMBL" id="TVY24703.1"/>
    </source>
</evidence>
<keyword evidence="2" id="KW-0040">ANK repeat</keyword>
<dbReference type="RefSeq" id="XP_031003491.1">
    <property type="nucleotide sequence ID" value="XM_031151676.1"/>
</dbReference>
<organism evidence="3 4">
    <name type="scientific">Lachnellula hyalina</name>
    <dbReference type="NCBI Taxonomy" id="1316788"/>
    <lineage>
        <taxon>Eukaryota</taxon>
        <taxon>Fungi</taxon>
        <taxon>Dikarya</taxon>
        <taxon>Ascomycota</taxon>
        <taxon>Pezizomycotina</taxon>
        <taxon>Leotiomycetes</taxon>
        <taxon>Helotiales</taxon>
        <taxon>Lachnaceae</taxon>
        <taxon>Lachnellula</taxon>
    </lineage>
</organism>
<keyword evidence="1" id="KW-0677">Repeat</keyword>
<dbReference type="PANTHER" id="PTHR24189">
    <property type="entry name" value="MYOTROPHIN"/>
    <property type="match status" value="1"/>
</dbReference>
<comment type="caution">
    <text evidence="3">The sequence shown here is derived from an EMBL/GenBank/DDBJ whole genome shotgun (WGS) entry which is preliminary data.</text>
</comment>
<dbReference type="SUPFAM" id="SSF48403">
    <property type="entry name" value="Ankyrin repeat"/>
    <property type="match status" value="1"/>
</dbReference>
<proteinExistence type="predicted"/>
<evidence type="ECO:0000256" key="2">
    <source>
        <dbReference type="ARBA" id="ARBA00023043"/>
    </source>
</evidence>
<accession>A0A8H8QXL5</accession>
<dbReference type="InterPro" id="IPR002110">
    <property type="entry name" value="Ankyrin_rpt"/>
</dbReference>
<evidence type="ECO:0008006" key="5">
    <source>
        <dbReference type="Google" id="ProtNLM"/>
    </source>
</evidence>
<dbReference type="InterPro" id="IPR050745">
    <property type="entry name" value="Multifunctional_regulatory"/>
</dbReference>
<keyword evidence="4" id="KW-1185">Reference proteome</keyword>
<dbReference type="InterPro" id="IPR036770">
    <property type="entry name" value="Ankyrin_rpt-contain_sf"/>
</dbReference>
<gene>
    <name evidence="3" type="ORF">LHYA1_G006742</name>
</gene>
<sequence>MAPPTKQQRSQRLQELANQLGAIPTTNTAPLTALANPPTFSGPDDDRKAKAILGQFEIESSQNPSLKKSCKPEKYSVYSYAHLYDGLAKVIEENGLPGVLEALLKRFKEEGGDISLARQGKSRKLHSNIPRERGYLLQKATTKRSEPYVQLLVPHGNQVSLDESLRIALGFKDMAIIKLLLQYDSMLILSSGANATPHDTAFSEAVKNNDVALVGLLLRARHRVPNECISQLLLPAATSKYDRIVTLLAKAGADGDHDNASTLMCAVRTMQVNIVATILLGQSPPSGPSLDRALALVFSAPQSGAIGSHLMIELLLCAGPVGDAVNDGLIQATKEIGIDLMQLLLRYDIDINYKAGAAVGDAIQHNRTFLVEMLLEDHTLSATTASELVHHIPRDVPSMEKTAILSKLLIHGACGTHCNELLIVAADQNDMETAHILVTYGREQNGPPICSVDYNAASCIKTALVRNNLPMIRFLAHKGRATSFSLSNAFAAIPPNPNEESHFLVVETLLRAGAKGPGVDDELHRVATRPQRSDRLVDILVRHGATVLEETLLGVVTQGLAETLRILLSGNIAPATCTAAIPLAMKLHDPFNRYQIIQLLLAPATAAGTDNVQVSQAVITLLQNTPEDNHLLNLLCQDGKANINAQEGLAVELATKLEGLEILEAVLKSHGGLPASTTVQRALRCAIELPTTDIHRRDKVEILLQVVKPQQALDDALIQEIKSATMAESSADLGVIRVLLDAGADVNAREGAAVWGSINYPDIMDLMLSKRPSMISLTKALQQAMNLIEPARCILAEKLWKAGVSGEVNNKSMVHVLKNEKETAISILRLMVPRADVNYKEGQALRLVIKHMFIEGLDILLAAYPIIPSNSTKTAAFKEAMNL</sequence>
<dbReference type="PANTHER" id="PTHR24189:SF50">
    <property type="entry name" value="ANKYRIN REPEAT AND SOCS BOX PROTEIN 2"/>
    <property type="match status" value="1"/>
</dbReference>
<name>A0A8H8QXL5_9HELO</name>
<reference evidence="3 4" key="1">
    <citation type="submission" date="2018-05" db="EMBL/GenBank/DDBJ databases">
        <title>Genome sequencing and assembly of the regulated plant pathogen Lachnellula willkommii and related sister species for the development of diagnostic species identification markers.</title>
        <authorList>
            <person name="Giroux E."/>
            <person name="Bilodeau G."/>
        </authorList>
    </citation>
    <scope>NUCLEOTIDE SEQUENCE [LARGE SCALE GENOMIC DNA]</scope>
    <source>
        <strain evidence="3 4">CBS 185.66</strain>
    </source>
</reference>
<protein>
    <recommendedName>
        <fullName evidence="5">Ankyrin repeat protein</fullName>
    </recommendedName>
</protein>
<dbReference type="EMBL" id="QGMH01000120">
    <property type="protein sequence ID" value="TVY24703.1"/>
    <property type="molecule type" value="Genomic_DNA"/>
</dbReference>